<sequence>MFCILASAEVIYLCLKFVTAQTQPPYLSGLVCPCMDGVGEGCTTPEAIFFGISRGSSSWAWKSNLTGLLLVYLSEDVSKDNNANIDLFPDNKGIYMCVQLSSLTQISNSPVALTPHMPDHFAVITYKNFPKSQVSIITSSSEQDVVLDEWCSAFSAMPLLDSTSIFISYVFKDPKRSFKGSFVSSFTSSIATILGQNRAGKDLSSFRTSFSLENSSPN</sequence>
<gene>
    <name evidence="1" type="ORF">M9H77_35176</name>
</gene>
<dbReference type="EMBL" id="CM044708">
    <property type="protein sequence ID" value="KAI5649171.1"/>
    <property type="molecule type" value="Genomic_DNA"/>
</dbReference>
<proteinExistence type="predicted"/>
<keyword evidence="2" id="KW-1185">Reference proteome</keyword>
<reference evidence="2" key="1">
    <citation type="journal article" date="2023" name="Nat. Plants">
        <title>Single-cell RNA sequencing provides a high-resolution roadmap for understanding the multicellular compartmentation of specialized metabolism.</title>
        <authorList>
            <person name="Sun S."/>
            <person name="Shen X."/>
            <person name="Li Y."/>
            <person name="Li Y."/>
            <person name="Wang S."/>
            <person name="Li R."/>
            <person name="Zhang H."/>
            <person name="Shen G."/>
            <person name="Guo B."/>
            <person name="Wei J."/>
            <person name="Xu J."/>
            <person name="St-Pierre B."/>
            <person name="Chen S."/>
            <person name="Sun C."/>
        </authorList>
    </citation>
    <scope>NUCLEOTIDE SEQUENCE [LARGE SCALE GENOMIC DNA]</scope>
</reference>
<comment type="caution">
    <text evidence="1">The sequence shown here is derived from an EMBL/GenBank/DDBJ whole genome shotgun (WGS) entry which is preliminary data.</text>
</comment>
<organism evidence="1 2">
    <name type="scientific">Catharanthus roseus</name>
    <name type="common">Madagascar periwinkle</name>
    <name type="synonym">Vinca rosea</name>
    <dbReference type="NCBI Taxonomy" id="4058"/>
    <lineage>
        <taxon>Eukaryota</taxon>
        <taxon>Viridiplantae</taxon>
        <taxon>Streptophyta</taxon>
        <taxon>Embryophyta</taxon>
        <taxon>Tracheophyta</taxon>
        <taxon>Spermatophyta</taxon>
        <taxon>Magnoliopsida</taxon>
        <taxon>eudicotyledons</taxon>
        <taxon>Gunneridae</taxon>
        <taxon>Pentapetalae</taxon>
        <taxon>asterids</taxon>
        <taxon>lamiids</taxon>
        <taxon>Gentianales</taxon>
        <taxon>Apocynaceae</taxon>
        <taxon>Rauvolfioideae</taxon>
        <taxon>Vinceae</taxon>
        <taxon>Catharanthinae</taxon>
        <taxon>Catharanthus</taxon>
    </lineage>
</organism>
<evidence type="ECO:0000313" key="1">
    <source>
        <dbReference type="EMBL" id="KAI5649171.1"/>
    </source>
</evidence>
<name>A0ACB9ZPJ0_CATRO</name>
<dbReference type="Proteomes" id="UP001060085">
    <property type="component" value="Linkage Group LG08"/>
</dbReference>
<protein>
    <submittedName>
        <fullName evidence="1">Uncharacterized protein</fullName>
    </submittedName>
</protein>
<accession>A0ACB9ZPJ0</accession>
<evidence type="ECO:0000313" key="2">
    <source>
        <dbReference type="Proteomes" id="UP001060085"/>
    </source>
</evidence>